<dbReference type="InterPro" id="IPR039391">
    <property type="entry name" value="Phytocyanin-like"/>
</dbReference>
<dbReference type="PANTHER" id="PTHR33021">
    <property type="entry name" value="BLUE COPPER PROTEIN"/>
    <property type="match status" value="1"/>
</dbReference>
<dbReference type="OrthoDB" id="5421909at2759"/>
<dbReference type="EMBL" id="KZ772696">
    <property type="protein sequence ID" value="PTQ43653.1"/>
    <property type="molecule type" value="Genomic_DNA"/>
</dbReference>
<keyword evidence="4" id="KW-0325">Glycoprotein</keyword>
<keyword evidence="9" id="KW-1185">Reference proteome</keyword>
<dbReference type="InterPro" id="IPR003245">
    <property type="entry name" value="Phytocyanin_dom"/>
</dbReference>
<evidence type="ECO:0000256" key="2">
    <source>
        <dbReference type="ARBA" id="ARBA00023008"/>
    </source>
</evidence>
<gene>
    <name evidence="8" type="ORF">MARPO_0024s0141</name>
</gene>
<proteinExistence type="predicted"/>
<feature type="region of interest" description="Disordered" evidence="5">
    <location>
        <begin position="147"/>
        <end position="170"/>
    </location>
</feature>
<feature type="signal peptide" evidence="6">
    <location>
        <begin position="1"/>
        <end position="24"/>
    </location>
</feature>
<accession>A0A2R6XC10</accession>
<organism evidence="8 9">
    <name type="scientific">Marchantia polymorpha</name>
    <name type="common">Common liverwort</name>
    <name type="synonym">Marchantia aquatica</name>
    <dbReference type="NCBI Taxonomy" id="3197"/>
    <lineage>
        <taxon>Eukaryota</taxon>
        <taxon>Viridiplantae</taxon>
        <taxon>Streptophyta</taxon>
        <taxon>Embryophyta</taxon>
        <taxon>Marchantiophyta</taxon>
        <taxon>Marchantiopsida</taxon>
        <taxon>Marchantiidae</taxon>
        <taxon>Marchantiales</taxon>
        <taxon>Marchantiaceae</taxon>
        <taxon>Marchantia</taxon>
    </lineage>
</organism>
<evidence type="ECO:0000259" key="7">
    <source>
        <dbReference type="PROSITE" id="PS51485"/>
    </source>
</evidence>
<name>A0A2R6XC10_MARPO</name>
<dbReference type="AlphaFoldDB" id="A0A2R6XC10"/>
<evidence type="ECO:0000313" key="9">
    <source>
        <dbReference type="Proteomes" id="UP000244005"/>
    </source>
</evidence>
<dbReference type="FunFam" id="2.60.40.420:FF:000034">
    <property type="entry name" value="Cupredoxin superfamily protein"/>
    <property type="match status" value="1"/>
</dbReference>
<protein>
    <recommendedName>
        <fullName evidence="7">Phytocyanin domain-containing protein</fullName>
    </recommendedName>
</protein>
<dbReference type="PROSITE" id="PS00196">
    <property type="entry name" value="COPPER_BLUE"/>
    <property type="match status" value="1"/>
</dbReference>
<keyword evidence="2" id="KW-0186">Copper</keyword>
<dbReference type="Pfam" id="PF02298">
    <property type="entry name" value="Cu_bind_like"/>
    <property type="match status" value="1"/>
</dbReference>
<evidence type="ECO:0000256" key="1">
    <source>
        <dbReference type="ARBA" id="ARBA00022723"/>
    </source>
</evidence>
<dbReference type="SUPFAM" id="SSF49503">
    <property type="entry name" value="Cupredoxins"/>
    <property type="match status" value="1"/>
</dbReference>
<evidence type="ECO:0000256" key="3">
    <source>
        <dbReference type="ARBA" id="ARBA00023157"/>
    </source>
</evidence>
<dbReference type="GO" id="GO:0009055">
    <property type="term" value="F:electron transfer activity"/>
    <property type="evidence" value="ECO:0007669"/>
    <property type="project" value="InterPro"/>
</dbReference>
<dbReference type="CDD" id="cd04216">
    <property type="entry name" value="Phytocyanin"/>
    <property type="match status" value="1"/>
</dbReference>
<dbReference type="Gene3D" id="2.60.40.420">
    <property type="entry name" value="Cupredoxins - blue copper proteins"/>
    <property type="match status" value="1"/>
</dbReference>
<dbReference type="GO" id="GO:0046872">
    <property type="term" value="F:metal ion binding"/>
    <property type="evidence" value="ECO:0007669"/>
    <property type="project" value="UniProtKB-KW"/>
</dbReference>
<dbReference type="PANTHER" id="PTHR33021:SF537">
    <property type="entry name" value="UCLACYANIN 2"/>
    <property type="match status" value="1"/>
</dbReference>
<dbReference type="Proteomes" id="UP000244005">
    <property type="component" value="Unassembled WGS sequence"/>
</dbReference>
<evidence type="ECO:0000256" key="6">
    <source>
        <dbReference type="SAM" id="SignalP"/>
    </source>
</evidence>
<evidence type="ECO:0000313" key="8">
    <source>
        <dbReference type="EMBL" id="PTQ43653.1"/>
    </source>
</evidence>
<dbReference type="InterPro" id="IPR028871">
    <property type="entry name" value="BlueCu_1_BS"/>
</dbReference>
<reference evidence="9" key="1">
    <citation type="journal article" date="2017" name="Cell">
        <title>Insights into land plant evolution garnered from the Marchantia polymorpha genome.</title>
        <authorList>
            <person name="Bowman J.L."/>
            <person name="Kohchi T."/>
            <person name="Yamato K.T."/>
            <person name="Jenkins J."/>
            <person name="Shu S."/>
            <person name="Ishizaki K."/>
            <person name="Yamaoka S."/>
            <person name="Nishihama R."/>
            <person name="Nakamura Y."/>
            <person name="Berger F."/>
            <person name="Adam C."/>
            <person name="Aki S.S."/>
            <person name="Althoff F."/>
            <person name="Araki T."/>
            <person name="Arteaga-Vazquez M.A."/>
            <person name="Balasubrmanian S."/>
            <person name="Barry K."/>
            <person name="Bauer D."/>
            <person name="Boehm C.R."/>
            <person name="Briginshaw L."/>
            <person name="Caballero-Perez J."/>
            <person name="Catarino B."/>
            <person name="Chen F."/>
            <person name="Chiyoda S."/>
            <person name="Chovatia M."/>
            <person name="Davies K.M."/>
            <person name="Delmans M."/>
            <person name="Demura T."/>
            <person name="Dierschke T."/>
            <person name="Dolan L."/>
            <person name="Dorantes-Acosta A.E."/>
            <person name="Eklund D.M."/>
            <person name="Florent S.N."/>
            <person name="Flores-Sandoval E."/>
            <person name="Fujiyama A."/>
            <person name="Fukuzawa H."/>
            <person name="Galik B."/>
            <person name="Grimanelli D."/>
            <person name="Grimwood J."/>
            <person name="Grossniklaus U."/>
            <person name="Hamada T."/>
            <person name="Haseloff J."/>
            <person name="Hetherington A.J."/>
            <person name="Higo A."/>
            <person name="Hirakawa Y."/>
            <person name="Hundley H.N."/>
            <person name="Ikeda Y."/>
            <person name="Inoue K."/>
            <person name="Inoue S.I."/>
            <person name="Ishida S."/>
            <person name="Jia Q."/>
            <person name="Kakita M."/>
            <person name="Kanazawa T."/>
            <person name="Kawai Y."/>
            <person name="Kawashima T."/>
            <person name="Kennedy M."/>
            <person name="Kinose K."/>
            <person name="Kinoshita T."/>
            <person name="Kohara Y."/>
            <person name="Koide E."/>
            <person name="Komatsu K."/>
            <person name="Kopischke S."/>
            <person name="Kubo M."/>
            <person name="Kyozuka J."/>
            <person name="Lagercrantz U."/>
            <person name="Lin S.S."/>
            <person name="Lindquist E."/>
            <person name="Lipzen A.M."/>
            <person name="Lu C.W."/>
            <person name="De Luna E."/>
            <person name="Martienssen R.A."/>
            <person name="Minamino N."/>
            <person name="Mizutani M."/>
            <person name="Mizutani M."/>
            <person name="Mochizuki N."/>
            <person name="Monte I."/>
            <person name="Mosher R."/>
            <person name="Nagasaki H."/>
            <person name="Nakagami H."/>
            <person name="Naramoto S."/>
            <person name="Nishitani K."/>
            <person name="Ohtani M."/>
            <person name="Okamoto T."/>
            <person name="Okumura M."/>
            <person name="Phillips J."/>
            <person name="Pollak B."/>
            <person name="Reinders A."/>
            <person name="Rovekamp M."/>
            <person name="Sano R."/>
            <person name="Sawa S."/>
            <person name="Schmid M.W."/>
            <person name="Shirakawa M."/>
            <person name="Solano R."/>
            <person name="Spunde A."/>
            <person name="Suetsugu N."/>
            <person name="Sugano S."/>
            <person name="Sugiyama A."/>
            <person name="Sun R."/>
            <person name="Suzuki Y."/>
            <person name="Takenaka M."/>
            <person name="Takezawa D."/>
            <person name="Tomogane H."/>
            <person name="Tsuzuki M."/>
            <person name="Ueda T."/>
            <person name="Umeda M."/>
            <person name="Ward J.M."/>
            <person name="Watanabe Y."/>
            <person name="Yazaki K."/>
            <person name="Yokoyama R."/>
            <person name="Yoshitake Y."/>
            <person name="Yotsui I."/>
            <person name="Zachgo S."/>
            <person name="Schmutz J."/>
        </authorList>
    </citation>
    <scope>NUCLEOTIDE SEQUENCE [LARGE SCALE GENOMIC DNA]</scope>
    <source>
        <strain evidence="9">Tak-1</strain>
    </source>
</reference>
<keyword evidence="3" id="KW-1015">Disulfide bond</keyword>
<evidence type="ECO:0000256" key="5">
    <source>
        <dbReference type="SAM" id="MobiDB-lite"/>
    </source>
</evidence>
<feature type="chain" id="PRO_5015353422" description="Phytocyanin domain-containing protein" evidence="6">
    <location>
        <begin position="25"/>
        <end position="221"/>
    </location>
</feature>
<sequence length="221" mass="23459">MKMLRRSAGAVLALSNFLLVMVAGLVDNKRGEVFAVGGAAGWRVPQSGKVNYTEWASMLSTLNVGDTLLFTYPTGEHNVVQVGEEDFGRCKAISPIATYTDGQTLVNLPKEGRYHFMCSFPRHCLLGQKFMVDVVVPSFRAPAPAPLSGNSDPHIGGPKNSPMPNAASGPDSAFAPVASLSISPAPSAFGPSAPNPDNSARAMRVRVLALAVFSLMSFFFI</sequence>
<feature type="domain" description="Phytocyanin" evidence="7">
    <location>
        <begin position="32"/>
        <end position="136"/>
    </location>
</feature>
<keyword evidence="6" id="KW-0732">Signal</keyword>
<dbReference type="GO" id="GO:0005886">
    <property type="term" value="C:plasma membrane"/>
    <property type="evidence" value="ECO:0000318"/>
    <property type="project" value="GO_Central"/>
</dbReference>
<evidence type="ECO:0000256" key="4">
    <source>
        <dbReference type="ARBA" id="ARBA00023180"/>
    </source>
</evidence>
<dbReference type="PROSITE" id="PS51485">
    <property type="entry name" value="PHYTOCYANIN"/>
    <property type="match status" value="1"/>
</dbReference>
<dbReference type="Gramene" id="Mp3g23650.1">
    <property type="protein sequence ID" value="Mp3g23650.1.cds"/>
    <property type="gene ID" value="Mp3g23650"/>
</dbReference>
<dbReference type="OMA" id="YTEWASM"/>
<dbReference type="InterPro" id="IPR008972">
    <property type="entry name" value="Cupredoxin"/>
</dbReference>
<keyword evidence="1" id="KW-0479">Metal-binding</keyword>